<comment type="cofactor">
    <cofactor evidence="8">
        <name>Mg(2+)</name>
        <dbReference type="ChEBI" id="CHEBI:18420"/>
    </cofactor>
    <cofactor evidence="8">
        <name>Mn(2+)</name>
        <dbReference type="ChEBI" id="CHEBI:29035"/>
    </cofactor>
</comment>
<proteinExistence type="inferred from homology"/>
<evidence type="ECO:0000256" key="5">
    <source>
        <dbReference type="ARBA" id="ARBA00022842"/>
    </source>
</evidence>
<dbReference type="RefSeq" id="WP_218446331.1">
    <property type="nucleotide sequence ID" value="NZ_JAGSPA010000004.1"/>
</dbReference>
<dbReference type="PANTHER" id="PTHR34353">
    <property type="entry name" value="CRISPR-ASSOCIATED ENDONUCLEASE CAS1 1"/>
    <property type="match status" value="1"/>
</dbReference>
<dbReference type="NCBIfam" id="TIGR03639">
    <property type="entry name" value="cas1_NMENI"/>
    <property type="match status" value="1"/>
</dbReference>
<feature type="binding site" evidence="8">
    <location>
        <position position="221"/>
    </location>
    <ligand>
        <name>Mn(2+)</name>
        <dbReference type="ChEBI" id="CHEBI:29035"/>
    </ligand>
</feature>
<feature type="binding site" evidence="8">
    <location>
        <position position="149"/>
    </location>
    <ligand>
        <name>Mn(2+)</name>
        <dbReference type="ChEBI" id="CHEBI:29035"/>
    </ligand>
</feature>
<organism evidence="9 10">
    <name type="scientific">Pacificimonas pallii</name>
    <dbReference type="NCBI Taxonomy" id="2827236"/>
    <lineage>
        <taxon>Bacteria</taxon>
        <taxon>Pseudomonadati</taxon>
        <taxon>Pseudomonadota</taxon>
        <taxon>Alphaproteobacteria</taxon>
        <taxon>Sphingomonadales</taxon>
        <taxon>Sphingosinicellaceae</taxon>
        <taxon>Pacificimonas</taxon>
    </lineage>
</organism>
<comment type="function">
    <text evidence="8">CRISPR (clustered regularly interspaced short palindromic repeat), is an adaptive immune system that provides protection against mobile genetic elements (viruses, transposable elements and conjugative plasmids). CRISPR clusters contain spacers, sequences complementary to antecedent mobile elements, and target invading nucleic acids. CRISPR clusters are transcribed and processed into CRISPR RNA (crRNA). Acts as a dsDNA endonuclease. Involved in the integration of spacer DNA into the CRISPR cassette.</text>
</comment>
<sequence length="306" mass="32926">MSIDRVVDIADNGQHLSLHRGFLLVSRDHEEVGRVPLDDISALIVHGHGTTLSANLIAALAERSVFGVLCGRNHQPVACLWPLSGHHAQGARMRAQLTAALPLKKRLWKQLIQAKIRAQAAVLAAAGHSPEALEHMARRVRTGDPENIEAQAARRYWARLMGGEFRRDRDKPGTNALLNYGYAVMRAACARAIVASGLHPTIAVHHSAGHNDFALADDLIEPFRPYVDMAVRNMAASGMMDVDSQVKARLAGLLAEDLHLPHGVSPVAVAIRRAAHSLAMAFMGNAAQLDLPASPPPVQLAALGRA</sequence>
<dbReference type="PANTHER" id="PTHR34353:SF2">
    <property type="entry name" value="CRISPR-ASSOCIATED ENDONUCLEASE CAS1 1"/>
    <property type="match status" value="1"/>
</dbReference>
<dbReference type="Pfam" id="PF01867">
    <property type="entry name" value="Cas_Cas1"/>
    <property type="match status" value="1"/>
</dbReference>
<evidence type="ECO:0000256" key="2">
    <source>
        <dbReference type="ARBA" id="ARBA00022723"/>
    </source>
</evidence>
<evidence type="ECO:0000313" key="10">
    <source>
        <dbReference type="Proteomes" id="UP000722336"/>
    </source>
</evidence>
<evidence type="ECO:0000256" key="4">
    <source>
        <dbReference type="ARBA" id="ARBA00022801"/>
    </source>
</evidence>
<dbReference type="HAMAP" id="MF_01470">
    <property type="entry name" value="Cas1"/>
    <property type="match status" value="1"/>
</dbReference>
<keyword evidence="3 8" id="KW-0255">Endonuclease</keyword>
<dbReference type="InterPro" id="IPR050646">
    <property type="entry name" value="Cas1"/>
</dbReference>
<evidence type="ECO:0000256" key="8">
    <source>
        <dbReference type="HAMAP-Rule" id="MF_01470"/>
    </source>
</evidence>
<evidence type="ECO:0000256" key="7">
    <source>
        <dbReference type="ARBA" id="ARBA00038592"/>
    </source>
</evidence>
<keyword evidence="8" id="KW-0238">DNA-binding</keyword>
<dbReference type="EC" id="3.1.-.-" evidence="8"/>
<keyword evidence="4 8" id="KW-0378">Hydrolase</keyword>
<keyword evidence="10" id="KW-1185">Reference proteome</keyword>
<dbReference type="InterPro" id="IPR002729">
    <property type="entry name" value="CRISPR-assoc_Cas1"/>
</dbReference>
<evidence type="ECO:0000313" key="9">
    <source>
        <dbReference type="EMBL" id="MBV7257481.1"/>
    </source>
</evidence>
<reference evidence="9 10" key="1">
    <citation type="submission" date="2021-04" db="EMBL/GenBank/DDBJ databases">
        <authorList>
            <person name="Pira H."/>
            <person name="Risdian C."/>
            <person name="Wink J."/>
        </authorList>
    </citation>
    <scope>NUCLEOTIDE SEQUENCE [LARGE SCALE GENOMIC DNA]</scope>
    <source>
        <strain evidence="9 10">WHA3</strain>
    </source>
</reference>
<keyword evidence="8" id="KW-0464">Manganese</keyword>
<dbReference type="EMBL" id="JAGSPA010000004">
    <property type="protein sequence ID" value="MBV7257481.1"/>
    <property type="molecule type" value="Genomic_DNA"/>
</dbReference>
<evidence type="ECO:0000256" key="1">
    <source>
        <dbReference type="ARBA" id="ARBA00022722"/>
    </source>
</evidence>
<comment type="caution">
    <text evidence="9">The sequence shown here is derived from an EMBL/GenBank/DDBJ whole genome shotgun (WGS) entry which is preliminary data.</text>
</comment>
<dbReference type="Proteomes" id="UP000722336">
    <property type="component" value="Unassembled WGS sequence"/>
</dbReference>
<dbReference type="NCBIfam" id="TIGR00287">
    <property type="entry name" value="cas1"/>
    <property type="match status" value="1"/>
</dbReference>
<protein>
    <recommendedName>
        <fullName evidence="8">CRISPR-associated endonuclease Cas1</fullName>
        <ecNumber evidence="8">3.1.-.-</ecNumber>
    </recommendedName>
</protein>
<gene>
    <name evidence="8 9" type="primary">cas1</name>
    <name evidence="9" type="ORF">KCG44_11855</name>
</gene>
<name>A0ABS6SGK3_9SPHN</name>
<comment type="subunit">
    <text evidence="7 8">Homodimer, forms a heterotetramer with a Cas2 homodimer.</text>
</comment>
<keyword evidence="5 8" id="KW-0460">Magnesium</keyword>
<evidence type="ECO:0000256" key="3">
    <source>
        <dbReference type="ARBA" id="ARBA00022759"/>
    </source>
</evidence>
<keyword evidence="2 8" id="KW-0479">Metal-binding</keyword>
<feature type="binding site" evidence="8">
    <location>
        <position position="206"/>
    </location>
    <ligand>
        <name>Mn(2+)</name>
        <dbReference type="ChEBI" id="CHEBI:29035"/>
    </ligand>
</feature>
<keyword evidence="1 8" id="KW-0540">Nuclease</keyword>
<evidence type="ECO:0000256" key="6">
    <source>
        <dbReference type="ARBA" id="ARBA00023118"/>
    </source>
</evidence>
<dbReference type="InterPro" id="IPR019855">
    <property type="entry name" value="CRISPR-assoc_Cas1_NMENI"/>
</dbReference>
<keyword evidence="6 8" id="KW-0051">Antiviral defense</keyword>
<comment type="similarity">
    <text evidence="8">Belongs to the CRISPR-associated endonuclease Cas1 family.</text>
</comment>
<accession>A0ABS6SGK3</accession>
<dbReference type="GO" id="GO:0004519">
    <property type="term" value="F:endonuclease activity"/>
    <property type="evidence" value="ECO:0007669"/>
    <property type="project" value="UniProtKB-KW"/>
</dbReference>